<dbReference type="SUPFAM" id="SSF51735">
    <property type="entry name" value="NAD(P)-binding Rossmann-fold domains"/>
    <property type="match status" value="1"/>
</dbReference>
<dbReference type="EMBL" id="FMXE01000010">
    <property type="protein sequence ID" value="SDA68701.1"/>
    <property type="molecule type" value="Genomic_DNA"/>
</dbReference>
<organism evidence="2 3">
    <name type="scientific">Algoriphagus alkaliphilus</name>
    <dbReference type="NCBI Taxonomy" id="279824"/>
    <lineage>
        <taxon>Bacteria</taxon>
        <taxon>Pseudomonadati</taxon>
        <taxon>Bacteroidota</taxon>
        <taxon>Cytophagia</taxon>
        <taxon>Cytophagales</taxon>
        <taxon>Cyclobacteriaceae</taxon>
        <taxon>Algoriphagus</taxon>
    </lineage>
</organism>
<dbReference type="RefSeq" id="WP_092729527.1">
    <property type="nucleotide sequence ID" value="NZ_FMXE01000010.1"/>
</dbReference>
<reference evidence="3" key="1">
    <citation type="submission" date="2016-10" db="EMBL/GenBank/DDBJ databases">
        <authorList>
            <person name="Varghese N."/>
            <person name="Submissions S."/>
        </authorList>
    </citation>
    <scope>NUCLEOTIDE SEQUENCE [LARGE SCALE GENOMIC DNA]</scope>
    <source>
        <strain evidence="3">DSM 22703</strain>
    </source>
</reference>
<evidence type="ECO:0000259" key="1">
    <source>
        <dbReference type="Pfam" id="PF05368"/>
    </source>
</evidence>
<evidence type="ECO:0000313" key="2">
    <source>
        <dbReference type="EMBL" id="SDA68701.1"/>
    </source>
</evidence>
<sequence>MILVTGATGHFGKSTIDFLLEKGISQSNIGALVRDEEKAADLKNKGVALRIGDYDSYSSLINAFKGVEKLLFVSGSDIMARRTQHQHVVTAAKEAGVQHIVYTSFLGKNETASSPLWLVAQSHLQTETWLKESGIDYTILKNTLYMDFVPTFLGENVIETGVIYLPAGHGKVGAVLRSEMAEATANTLTGSDHAGKTYHFTHQEAFSYQEVADQLSEITGKSIAYHSPTAEEYTLTLSGYGVPAEYIGLFSSFAVAQANGELDTVGSDLAQLLGRKPTTVKTFLNQVYSQSNR</sequence>
<dbReference type="Proteomes" id="UP000198756">
    <property type="component" value="Unassembled WGS sequence"/>
</dbReference>
<dbReference type="PANTHER" id="PTHR47129">
    <property type="entry name" value="QUINONE OXIDOREDUCTASE 2"/>
    <property type="match status" value="1"/>
</dbReference>
<proteinExistence type="predicted"/>
<gene>
    <name evidence="2" type="ORF">SAMN03080617_01702</name>
</gene>
<evidence type="ECO:0000313" key="3">
    <source>
        <dbReference type="Proteomes" id="UP000198756"/>
    </source>
</evidence>
<name>A0A1G5XE69_9BACT</name>
<dbReference type="InterPro" id="IPR052718">
    <property type="entry name" value="NmrA-type_oxidoreductase"/>
</dbReference>
<dbReference type="InterPro" id="IPR036291">
    <property type="entry name" value="NAD(P)-bd_dom_sf"/>
</dbReference>
<dbReference type="PANTHER" id="PTHR47129:SF1">
    <property type="entry name" value="NMRA-LIKE DOMAIN-CONTAINING PROTEIN"/>
    <property type="match status" value="1"/>
</dbReference>
<dbReference type="CDD" id="cd05269">
    <property type="entry name" value="TMR_SDR_a"/>
    <property type="match status" value="1"/>
</dbReference>
<accession>A0A1G5XE69</accession>
<dbReference type="Gene3D" id="3.90.25.10">
    <property type="entry name" value="UDP-galactose 4-epimerase, domain 1"/>
    <property type="match status" value="1"/>
</dbReference>
<dbReference type="InterPro" id="IPR008030">
    <property type="entry name" value="NmrA-like"/>
</dbReference>
<dbReference type="STRING" id="279824.SAMN03080617_01702"/>
<dbReference type="Pfam" id="PF05368">
    <property type="entry name" value="NmrA"/>
    <property type="match status" value="1"/>
</dbReference>
<dbReference type="OrthoDB" id="9780595at2"/>
<dbReference type="AlphaFoldDB" id="A0A1G5XE69"/>
<dbReference type="Gene3D" id="3.40.50.720">
    <property type="entry name" value="NAD(P)-binding Rossmann-like Domain"/>
    <property type="match status" value="1"/>
</dbReference>
<feature type="domain" description="NmrA-like" evidence="1">
    <location>
        <begin position="2"/>
        <end position="284"/>
    </location>
</feature>
<keyword evidence="3" id="KW-1185">Reference proteome</keyword>
<protein>
    <submittedName>
        <fullName evidence="2">NAD(P)H dehydrogenase (Quinone)</fullName>
    </submittedName>
</protein>